<dbReference type="OrthoDB" id="10013825at2759"/>
<proteinExistence type="inferred from homology"/>
<dbReference type="Pfam" id="PF00280">
    <property type="entry name" value="potato_inhibit"/>
    <property type="match status" value="1"/>
</dbReference>
<dbReference type="PROSITE" id="PS00285">
    <property type="entry name" value="POTATO_INHIBITOR"/>
    <property type="match status" value="1"/>
</dbReference>
<dbReference type="Proteomes" id="UP001141806">
    <property type="component" value="Unassembled WGS sequence"/>
</dbReference>
<evidence type="ECO:0000256" key="2">
    <source>
        <dbReference type="ARBA" id="ARBA00022690"/>
    </source>
</evidence>
<dbReference type="Gene3D" id="3.30.10.10">
    <property type="entry name" value="Trypsin Inhibitor V, subunit A"/>
    <property type="match status" value="1"/>
</dbReference>
<keyword evidence="5" id="KW-1185">Reference proteome</keyword>
<dbReference type="InterPro" id="IPR036354">
    <property type="entry name" value="Prot_inh_pot1_sf"/>
</dbReference>
<name>A0A9Q0KBA7_9MAGN</name>
<organism evidence="4 5">
    <name type="scientific">Protea cynaroides</name>
    <dbReference type="NCBI Taxonomy" id="273540"/>
    <lineage>
        <taxon>Eukaryota</taxon>
        <taxon>Viridiplantae</taxon>
        <taxon>Streptophyta</taxon>
        <taxon>Embryophyta</taxon>
        <taxon>Tracheophyta</taxon>
        <taxon>Spermatophyta</taxon>
        <taxon>Magnoliopsida</taxon>
        <taxon>Proteales</taxon>
        <taxon>Proteaceae</taxon>
        <taxon>Protea</taxon>
    </lineage>
</organism>
<evidence type="ECO:0000313" key="5">
    <source>
        <dbReference type="Proteomes" id="UP001141806"/>
    </source>
</evidence>
<reference evidence="4" key="1">
    <citation type="journal article" date="2023" name="Plant J.">
        <title>The genome of the king protea, Protea cynaroides.</title>
        <authorList>
            <person name="Chang J."/>
            <person name="Duong T.A."/>
            <person name="Schoeman C."/>
            <person name="Ma X."/>
            <person name="Roodt D."/>
            <person name="Barker N."/>
            <person name="Li Z."/>
            <person name="Van de Peer Y."/>
            <person name="Mizrachi E."/>
        </authorList>
    </citation>
    <scope>NUCLEOTIDE SEQUENCE</scope>
    <source>
        <tissue evidence="4">Young leaves</tissue>
    </source>
</reference>
<sequence>MWNKSVASTARGAFQDHHRHIVLFYSGSHRLHKFNNDKTGTAWMNCAKVVQEAQSMLCGTKVQWPELVGMKGKEAMEVIKKDNPLVTPWLVGKQKFYICSLLQLCYCDR</sequence>
<dbReference type="AlphaFoldDB" id="A0A9Q0KBA7"/>
<evidence type="ECO:0000313" key="4">
    <source>
        <dbReference type="EMBL" id="KAJ4967331.1"/>
    </source>
</evidence>
<keyword evidence="2" id="KW-0646">Protease inhibitor</keyword>
<gene>
    <name evidence="4" type="ORF">NE237_019180</name>
</gene>
<dbReference type="SUPFAM" id="SSF54654">
    <property type="entry name" value="CI-2 family of serine protease inhibitors"/>
    <property type="match status" value="1"/>
</dbReference>
<comment type="caution">
    <text evidence="4">The sequence shown here is derived from an EMBL/GenBank/DDBJ whole genome shotgun (WGS) entry which is preliminary data.</text>
</comment>
<evidence type="ECO:0000256" key="3">
    <source>
        <dbReference type="ARBA" id="ARBA00022900"/>
    </source>
</evidence>
<dbReference type="GO" id="GO:0009611">
    <property type="term" value="P:response to wounding"/>
    <property type="evidence" value="ECO:0007669"/>
    <property type="project" value="InterPro"/>
</dbReference>
<keyword evidence="3" id="KW-0722">Serine protease inhibitor</keyword>
<dbReference type="InterPro" id="IPR000864">
    <property type="entry name" value="Prot_inh_pot1"/>
</dbReference>
<accession>A0A9Q0KBA7</accession>
<comment type="similarity">
    <text evidence="1">Belongs to the protease inhibitor I13 (potato type I serine protease inhibitor) family.</text>
</comment>
<protein>
    <submittedName>
        <fullName evidence="4">Uncharacterized protein</fullName>
    </submittedName>
</protein>
<dbReference type="EMBL" id="JAMYWD010000007">
    <property type="protein sequence ID" value="KAJ4967331.1"/>
    <property type="molecule type" value="Genomic_DNA"/>
</dbReference>
<dbReference type="GO" id="GO:0004867">
    <property type="term" value="F:serine-type endopeptidase inhibitor activity"/>
    <property type="evidence" value="ECO:0007669"/>
    <property type="project" value="UniProtKB-KW"/>
</dbReference>
<evidence type="ECO:0000256" key="1">
    <source>
        <dbReference type="ARBA" id="ARBA00008210"/>
    </source>
</evidence>